<comment type="caution">
    <text evidence="1">The sequence shown here is derived from an EMBL/GenBank/DDBJ whole genome shotgun (WGS) entry which is preliminary data.</text>
</comment>
<accession>A0AAE1PHN7</accession>
<evidence type="ECO:0000313" key="2">
    <source>
        <dbReference type="Proteomes" id="UP001292094"/>
    </source>
</evidence>
<dbReference type="EMBL" id="JAWZYT010001867">
    <property type="protein sequence ID" value="KAK4308619.1"/>
    <property type="molecule type" value="Genomic_DNA"/>
</dbReference>
<gene>
    <name evidence="1" type="ORF">Pmani_019678</name>
</gene>
<reference evidence="1" key="1">
    <citation type="submission" date="2023-11" db="EMBL/GenBank/DDBJ databases">
        <title>Genome assemblies of two species of porcelain crab, Petrolisthes cinctipes and Petrolisthes manimaculis (Anomura: Porcellanidae).</title>
        <authorList>
            <person name="Angst P."/>
        </authorList>
    </citation>
    <scope>NUCLEOTIDE SEQUENCE</scope>
    <source>
        <strain evidence="1">PB745_02</strain>
        <tissue evidence="1">Gill</tissue>
    </source>
</reference>
<dbReference type="Proteomes" id="UP001292094">
    <property type="component" value="Unassembled WGS sequence"/>
</dbReference>
<organism evidence="1 2">
    <name type="scientific">Petrolisthes manimaculis</name>
    <dbReference type="NCBI Taxonomy" id="1843537"/>
    <lineage>
        <taxon>Eukaryota</taxon>
        <taxon>Metazoa</taxon>
        <taxon>Ecdysozoa</taxon>
        <taxon>Arthropoda</taxon>
        <taxon>Crustacea</taxon>
        <taxon>Multicrustacea</taxon>
        <taxon>Malacostraca</taxon>
        <taxon>Eumalacostraca</taxon>
        <taxon>Eucarida</taxon>
        <taxon>Decapoda</taxon>
        <taxon>Pleocyemata</taxon>
        <taxon>Anomura</taxon>
        <taxon>Galatheoidea</taxon>
        <taxon>Porcellanidae</taxon>
        <taxon>Petrolisthes</taxon>
    </lineage>
</organism>
<sequence length="146" mass="16414">MIHQAPTTLLSVPLSFQDLLLITDDHTQLLLDLDQARASLMAVFLATQHSLLHTPRPLHHTKATLLTAILLFHQDPTDFLLLLADNTNWNPNYLVLFCLNPNLNTTTVLSQPVVQRSHFILLLHTAVQAGHHRIYAYTSLPMQVSA</sequence>
<name>A0AAE1PHN7_9EUCA</name>
<keyword evidence="2" id="KW-1185">Reference proteome</keyword>
<proteinExistence type="predicted"/>
<protein>
    <submittedName>
        <fullName evidence="1">Uncharacterized protein</fullName>
    </submittedName>
</protein>
<evidence type="ECO:0000313" key="1">
    <source>
        <dbReference type="EMBL" id="KAK4308619.1"/>
    </source>
</evidence>
<dbReference type="AlphaFoldDB" id="A0AAE1PHN7"/>